<evidence type="ECO:0000256" key="1">
    <source>
        <dbReference type="SAM" id="SignalP"/>
    </source>
</evidence>
<dbReference type="GO" id="GO:0016787">
    <property type="term" value="F:hydrolase activity"/>
    <property type="evidence" value="ECO:0007669"/>
    <property type="project" value="InterPro"/>
</dbReference>
<feature type="domain" description="Calcineurin-like phosphoesterase" evidence="2">
    <location>
        <begin position="65"/>
        <end position="236"/>
    </location>
</feature>
<dbReference type="InterPro" id="IPR051693">
    <property type="entry name" value="UPF0046_metallophosphoest"/>
</dbReference>
<sequence>MRACIVLWAMLPLVKSFVPRKLNSAFHPGVSMNSAASVPIDSFVKGCPVYVVPFDKPDTEHVRRLRIVCISDTHGFEDTLDDLPDGDILLHCGDFMPTRRERTKDKPYKMKQDAGHRLDAFLAQQTHRYKIVLRGNHDRRVTFPLSGAHFALRQEVINIEGLRLFLAPFTSKKYREPVLPQTEEPFDIWASHFPPWGCLDECYDGSHAGSSSLRRAAVSIPPQIRPRVWFFGHIHEAHGARLESFEAAESDPVVPHSVKSGDDKAFMDDASNAGDTEAEAVAIKVETKKTLCLNVANANEGRARCLVQPPTVCDVEYHSAVAASGSSGHSSALGEFTCQCK</sequence>
<dbReference type="PANTHER" id="PTHR12905">
    <property type="entry name" value="METALLOPHOSPHOESTERASE"/>
    <property type="match status" value="1"/>
</dbReference>
<dbReference type="InterPro" id="IPR029052">
    <property type="entry name" value="Metallo-depent_PP-like"/>
</dbReference>
<protein>
    <recommendedName>
        <fullName evidence="2">Calcineurin-like phosphoesterase domain-containing protein</fullName>
    </recommendedName>
</protein>
<dbReference type="Gene3D" id="3.60.21.10">
    <property type="match status" value="1"/>
</dbReference>
<feature type="signal peptide" evidence="1">
    <location>
        <begin position="1"/>
        <end position="16"/>
    </location>
</feature>
<organism evidence="3">
    <name type="scientific">Octactis speculum</name>
    <dbReference type="NCBI Taxonomy" id="3111310"/>
    <lineage>
        <taxon>Eukaryota</taxon>
        <taxon>Sar</taxon>
        <taxon>Stramenopiles</taxon>
        <taxon>Ochrophyta</taxon>
        <taxon>Dictyochophyceae</taxon>
        <taxon>Dictyochales</taxon>
        <taxon>Dictyochaceae</taxon>
        <taxon>Octactis</taxon>
    </lineage>
</organism>
<dbReference type="InterPro" id="IPR004843">
    <property type="entry name" value="Calcineurin-like_PHP"/>
</dbReference>
<name>A0A7S2CUZ3_9STRA</name>
<dbReference type="SUPFAM" id="SSF56300">
    <property type="entry name" value="Metallo-dependent phosphatases"/>
    <property type="match status" value="1"/>
</dbReference>
<proteinExistence type="predicted"/>
<evidence type="ECO:0000313" key="3">
    <source>
        <dbReference type="EMBL" id="CAD9435990.1"/>
    </source>
</evidence>
<keyword evidence="1" id="KW-0732">Signal</keyword>
<dbReference type="EMBL" id="HBGS01033569">
    <property type="protein sequence ID" value="CAD9435990.1"/>
    <property type="molecule type" value="Transcribed_RNA"/>
</dbReference>
<accession>A0A7S2CUZ3</accession>
<reference evidence="3" key="1">
    <citation type="submission" date="2021-01" db="EMBL/GenBank/DDBJ databases">
        <authorList>
            <person name="Corre E."/>
            <person name="Pelletier E."/>
            <person name="Niang G."/>
            <person name="Scheremetjew M."/>
            <person name="Finn R."/>
            <person name="Kale V."/>
            <person name="Holt S."/>
            <person name="Cochrane G."/>
            <person name="Meng A."/>
            <person name="Brown T."/>
            <person name="Cohen L."/>
        </authorList>
    </citation>
    <scope>NUCLEOTIDE SEQUENCE</scope>
    <source>
        <strain evidence="3">CCMP1381</strain>
    </source>
</reference>
<feature type="chain" id="PRO_5031438713" description="Calcineurin-like phosphoesterase domain-containing protein" evidence="1">
    <location>
        <begin position="17"/>
        <end position="341"/>
    </location>
</feature>
<gene>
    <name evidence="3" type="ORF">DSPE1174_LOCUS17266</name>
</gene>
<dbReference type="PANTHER" id="PTHR12905:SF0">
    <property type="entry name" value="CALCINEURIN-LIKE PHOSPHOESTERASE DOMAIN-CONTAINING PROTEIN"/>
    <property type="match status" value="1"/>
</dbReference>
<dbReference type="Pfam" id="PF00149">
    <property type="entry name" value="Metallophos"/>
    <property type="match status" value="1"/>
</dbReference>
<dbReference type="AlphaFoldDB" id="A0A7S2CUZ3"/>
<evidence type="ECO:0000259" key="2">
    <source>
        <dbReference type="Pfam" id="PF00149"/>
    </source>
</evidence>